<organism evidence="4 5">
    <name type="scientific">Nocardia arthritidis</name>
    <dbReference type="NCBI Taxonomy" id="228602"/>
    <lineage>
        <taxon>Bacteria</taxon>
        <taxon>Bacillati</taxon>
        <taxon>Actinomycetota</taxon>
        <taxon>Actinomycetes</taxon>
        <taxon>Mycobacteriales</taxon>
        <taxon>Nocardiaceae</taxon>
        <taxon>Nocardia</taxon>
    </lineage>
</organism>
<sequence>MRWTRAVVSAATLSILLAGCGAGPSDRPGVAVERPAAGGAKPTTTAAAAPPPQAEVPKTDLPWRDCTAQTLNTFGLGAAPAGLVLECAEFSTPIDAAGQVLGTFRTGALRARVPQTPPDAAPLVLTSGVDRSSTATLAGLAVGQGNALLAARPIVAVDRRGIGTSQPIDCMPPEVRKGLADNAQFNTDTKDPAVAMTTLSQNATIACRDFLQPYEGTFDAPHAADDLEQLRKQWQVDHIMLLGSGNGAKVALSYARRYGDHLARLVLDSPVAVNTDTVTRVEQQVQGAEAALTAFIQRCTGIGCSLGADPKGAITDLVGKASTGALGDISASALLDTIAGYLGEPRADQPDRTAELADALSAARRGDRGPLTGLIQRENAATASDGQFVNGCTDTQQQPTPNQAKDLAETWAKKYPVFGRVSAIGMIGCVAWPIATVPPLPEKLNLPVLVLDSVADPVVGNGAQSSVTGALAGAGARTATITWQGFGHPVFSHSGCAQTTILAYMQDAKLPQDGTACPA</sequence>
<gene>
    <name evidence="4" type="ORF">F5544_29290</name>
</gene>
<dbReference type="GO" id="GO:0016787">
    <property type="term" value="F:hydrolase activity"/>
    <property type="evidence" value="ECO:0007669"/>
    <property type="project" value="UniProtKB-KW"/>
</dbReference>
<dbReference type="InterPro" id="IPR013595">
    <property type="entry name" value="Pept_S33_TAP-like_C"/>
</dbReference>
<evidence type="ECO:0000256" key="2">
    <source>
        <dbReference type="SAM" id="SignalP"/>
    </source>
</evidence>
<evidence type="ECO:0000313" key="4">
    <source>
        <dbReference type="EMBL" id="QIS13703.1"/>
    </source>
</evidence>
<dbReference type="Proteomes" id="UP000503540">
    <property type="component" value="Chromosome"/>
</dbReference>
<feature type="compositionally biased region" description="Low complexity" evidence="1">
    <location>
        <begin position="35"/>
        <end position="48"/>
    </location>
</feature>
<keyword evidence="4" id="KW-0378">Hydrolase</keyword>
<keyword evidence="2" id="KW-0732">Signal</keyword>
<dbReference type="AlphaFoldDB" id="A0A6G9YL95"/>
<dbReference type="KEGG" id="nah:F5544_29290"/>
<dbReference type="PROSITE" id="PS51257">
    <property type="entry name" value="PROKAR_LIPOPROTEIN"/>
    <property type="match status" value="1"/>
</dbReference>
<feature type="region of interest" description="Disordered" evidence="1">
    <location>
        <begin position="23"/>
        <end position="60"/>
    </location>
</feature>
<name>A0A6G9YL95_9NOCA</name>
<dbReference type="Gene3D" id="3.40.50.1820">
    <property type="entry name" value="alpha/beta hydrolase"/>
    <property type="match status" value="1"/>
</dbReference>
<proteinExistence type="predicted"/>
<feature type="signal peptide" evidence="2">
    <location>
        <begin position="1"/>
        <end position="18"/>
    </location>
</feature>
<evidence type="ECO:0000259" key="3">
    <source>
        <dbReference type="Pfam" id="PF08386"/>
    </source>
</evidence>
<evidence type="ECO:0000256" key="1">
    <source>
        <dbReference type="SAM" id="MobiDB-lite"/>
    </source>
</evidence>
<evidence type="ECO:0000313" key="5">
    <source>
        <dbReference type="Proteomes" id="UP000503540"/>
    </source>
</evidence>
<feature type="chain" id="PRO_5039487813" evidence="2">
    <location>
        <begin position="19"/>
        <end position="519"/>
    </location>
</feature>
<dbReference type="Pfam" id="PF08386">
    <property type="entry name" value="Abhydrolase_4"/>
    <property type="match status" value="1"/>
</dbReference>
<feature type="domain" description="Peptidase S33 tripeptidyl aminopeptidase-like C-terminal" evidence="3">
    <location>
        <begin position="415"/>
        <end position="517"/>
    </location>
</feature>
<dbReference type="RefSeq" id="WP_167476207.1">
    <property type="nucleotide sequence ID" value="NZ_CP046172.1"/>
</dbReference>
<dbReference type="SUPFAM" id="SSF53474">
    <property type="entry name" value="alpha/beta-Hydrolases"/>
    <property type="match status" value="1"/>
</dbReference>
<dbReference type="InterPro" id="IPR029058">
    <property type="entry name" value="AB_hydrolase_fold"/>
</dbReference>
<accession>A0A6G9YL95</accession>
<reference evidence="4 5" key="1">
    <citation type="journal article" date="2019" name="ACS Chem. Biol.">
        <title>Identification and Mobilization of a Cryptic Antibiotic Biosynthesis Gene Locus from a Human-Pathogenic Nocardia Isolate.</title>
        <authorList>
            <person name="Herisse M."/>
            <person name="Ishida K."/>
            <person name="Porter J.L."/>
            <person name="Howden B."/>
            <person name="Hertweck C."/>
            <person name="Stinear T.P."/>
            <person name="Pidot S.J."/>
        </authorList>
    </citation>
    <scope>NUCLEOTIDE SEQUENCE [LARGE SCALE GENOMIC DNA]</scope>
    <source>
        <strain evidence="4 5">AUSMDU00012717</strain>
    </source>
</reference>
<keyword evidence="5" id="KW-1185">Reference proteome</keyword>
<dbReference type="EMBL" id="CP046172">
    <property type="protein sequence ID" value="QIS13703.1"/>
    <property type="molecule type" value="Genomic_DNA"/>
</dbReference>
<protein>
    <submittedName>
        <fullName evidence="4">Alpha/beta fold hydrolase</fullName>
    </submittedName>
</protein>